<feature type="region of interest" description="Disordered" evidence="2">
    <location>
        <begin position="497"/>
        <end position="535"/>
    </location>
</feature>
<feature type="region of interest" description="Disordered" evidence="2">
    <location>
        <begin position="367"/>
        <end position="393"/>
    </location>
</feature>
<organism evidence="3 4">
    <name type="scientific">Aduncisulcus paluster</name>
    <dbReference type="NCBI Taxonomy" id="2918883"/>
    <lineage>
        <taxon>Eukaryota</taxon>
        <taxon>Metamonada</taxon>
        <taxon>Carpediemonas-like organisms</taxon>
        <taxon>Aduncisulcus</taxon>
    </lineage>
</organism>
<accession>A0ABQ5KJE2</accession>
<sequence>MSFNAPLIGCAFGESLAFSSSTLRALWEKLGWKYSLNITLHLYADPSSHKGNGNLKPVLSDECKPRIRIITNSHSSDGNSIESALVLEGYNVFEEISHNQPFKSLLRAAISLSSCICVHSYRTVNRSDIFLLRQIYACLAELSAGSPHHSLMPVVAVCVHGWGGVGGIERLAEDACVRFLPRSQQFLLISPHPHVFKCVTRSVASYDHEHIHATLAPMRADRMYGVKRESTVGLDGLCVTQIVSGGIERLAEDACVRFLPRSQQFLLISPHPHVFKCVTRSVASYDHEHIHATLAPMRADRMYGVKRESTVGLDGLCVTQIVSGLHFMLPHSTIPSSTPQGIFPKVVAKEGFKDNSGLSFEPQQIVAQTTQQEMDKKQGRSMSVGSIGSGPKSSSKVSTAAGSALFLCNFDSLVCVLACESLVYDSERKYVETMNQVRLPTNTATLFKLHRRTLAVCLEHLRTNLLPTIPFAPLRKASMEGLEKAVFALSSSLSQNMTENKESSEKVHMEGDDEIGEGTGEGKGPKGHGMKNSLLPSTPSALFSSSASLGMSASSHQASSSSVSPSSSSTAPVSFTISSSLSPTCHFGIILSRNYNSSIRSCAPVMTVAKRTLTQRLSVASNSTDVYTSVEDVKRTAKSAFVGPAAASAFSRLSRLCEVRMRERLREMEEDQRGKIERLEEMVVRLSERIGVMEGKMDIVGATASSTALAERDGNMTKEMRRLRERIERMEKNMHSMQGTHGTIGEHAGATLTSTSQLLGFSPHIPMSDAQLEEDQQRRAESRDSMMMDESHHLPPHAAAQLPGSVSPALSLLHTPRSRLAIPGSVSSRVSALETSTEALRAALKKAGSVLRKLLRQTPLLSEDYNKECLSESGWCLLSNGDGTWAAVPPDSE</sequence>
<dbReference type="EMBL" id="BQXS01010021">
    <property type="protein sequence ID" value="GKT32637.1"/>
    <property type="molecule type" value="Genomic_DNA"/>
</dbReference>
<feature type="coiled-coil region" evidence="1">
    <location>
        <begin position="662"/>
        <end position="740"/>
    </location>
</feature>
<name>A0ABQ5KJE2_9EUKA</name>
<evidence type="ECO:0000313" key="3">
    <source>
        <dbReference type="EMBL" id="GKT32637.1"/>
    </source>
</evidence>
<keyword evidence="1" id="KW-0175">Coiled coil</keyword>
<keyword evidence="4" id="KW-1185">Reference proteome</keyword>
<proteinExistence type="predicted"/>
<evidence type="ECO:0000313" key="4">
    <source>
        <dbReference type="Proteomes" id="UP001057375"/>
    </source>
</evidence>
<protein>
    <submittedName>
        <fullName evidence="3">Uncharacterized protein</fullName>
    </submittedName>
</protein>
<gene>
    <name evidence="3" type="ORF">ADUPG1_006739</name>
</gene>
<reference evidence="3" key="1">
    <citation type="submission" date="2022-03" db="EMBL/GenBank/DDBJ databases">
        <title>Draft genome sequence of Aduncisulcus paluster, a free-living microaerophilic Fornicata.</title>
        <authorList>
            <person name="Yuyama I."/>
            <person name="Kume K."/>
            <person name="Tamura T."/>
            <person name="Inagaki Y."/>
            <person name="Hashimoto T."/>
        </authorList>
    </citation>
    <scope>NUCLEOTIDE SEQUENCE</scope>
    <source>
        <strain evidence="3">NY0171</strain>
    </source>
</reference>
<feature type="compositionally biased region" description="Low complexity" evidence="2">
    <location>
        <begin position="383"/>
        <end position="393"/>
    </location>
</feature>
<feature type="region of interest" description="Disordered" evidence="2">
    <location>
        <begin position="767"/>
        <end position="790"/>
    </location>
</feature>
<feature type="compositionally biased region" description="Basic and acidic residues" evidence="2">
    <location>
        <begin position="775"/>
        <end position="790"/>
    </location>
</feature>
<comment type="caution">
    <text evidence="3">The sequence shown here is derived from an EMBL/GenBank/DDBJ whole genome shotgun (WGS) entry which is preliminary data.</text>
</comment>
<evidence type="ECO:0000256" key="2">
    <source>
        <dbReference type="SAM" id="MobiDB-lite"/>
    </source>
</evidence>
<evidence type="ECO:0000256" key="1">
    <source>
        <dbReference type="SAM" id="Coils"/>
    </source>
</evidence>
<feature type="compositionally biased region" description="Basic and acidic residues" evidence="2">
    <location>
        <begin position="499"/>
        <end position="510"/>
    </location>
</feature>
<dbReference type="Proteomes" id="UP001057375">
    <property type="component" value="Unassembled WGS sequence"/>
</dbReference>